<evidence type="ECO:0000256" key="3">
    <source>
        <dbReference type="ARBA" id="ARBA00022989"/>
    </source>
</evidence>
<feature type="transmembrane region" description="Helical" evidence="9">
    <location>
        <begin position="140"/>
        <end position="157"/>
    </location>
</feature>
<name>A0ABD3X2B2_SINWO</name>
<evidence type="ECO:0000256" key="7">
    <source>
        <dbReference type="ARBA" id="ARBA00023224"/>
    </source>
</evidence>
<dbReference type="PROSITE" id="PS00237">
    <property type="entry name" value="G_PROTEIN_RECEP_F1_1"/>
    <property type="match status" value="1"/>
</dbReference>
<evidence type="ECO:0000256" key="8">
    <source>
        <dbReference type="RuleBase" id="RU000688"/>
    </source>
</evidence>
<keyword evidence="4 8" id="KW-0297">G-protein coupled receptor</keyword>
<accession>A0ABD3X2B2</accession>
<keyword evidence="12" id="KW-1185">Reference proteome</keyword>
<dbReference type="PROSITE" id="PS50262">
    <property type="entry name" value="G_PROTEIN_RECEP_F1_2"/>
    <property type="match status" value="1"/>
</dbReference>
<dbReference type="GO" id="GO:0016020">
    <property type="term" value="C:membrane"/>
    <property type="evidence" value="ECO:0007669"/>
    <property type="project" value="UniProtKB-SubCell"/>
</dbReference>
<evidence type="ECO:0000256" key="6">
    <source>
        <dbReference type="ARBA" id="ARBA00023170"/>
    </source>
</evidence>
<proteinExistence type="inferred from homology"/>
<protein>
    <recommendedName>
        <fullName evidence="10">G-protein coupled receptors family 1 profile domain-containing protein</fullName>
    </recommendedName>
</protein>
<evidence type="ECO:0000313" key="11">
    <source>
        <dbReference type="EMBL" id="KAL3880382.1"/>
    </source>
</evidence>
<dbReference type="AlphaFoldDB" id="A0ABD3X2B2"/>
<evidence type="ECO:0000256" key="1">
    <source>
        <dbReference type="ARBA" id="ARBA00004141"/>
    </source>
</evidence>
<keyword evidence="7 8" id="KW-0807">Transducer</keyword>
<dbReference type="PANTHER" id="PTHR24238:SF47">
    <property type="entry name" value="ECDYSTEROIDS_DOPAMINE RECEPTOR-RELATED"/>
    <property type="match status" value="1"/>
</dbReference>
<comment type="similarity">
    <text evidence="8">Belongs to the G-protein coupled receptor 1 family.</text>
</comment>
<sequence length="358" mass="41048">MDSSPNFTLHDRAVEANDEHFKVLIPAVVLSVIAMPVGIFGNSLVLYIFKFRYKPSNHRCFILSLATMDLFFGLFGIPFMIVEMRLHFIFRNVIACKVHRFINYSYGCVTGLTVMIIAIDRYLKVCKPNGRQITHKMAKCLCFSLVVCGILFALPTVELYGEHKVQKKQNITIIQCLPQNKYNERPLLPTLYNSFLALCFITTVVTISICYTLIVHKVKTHKVTREMTFLSTISTKSFQSSEDPSSSSTQTILIQDGALTKNSAKFKRTVKPQRVAKMLFVVTAVFIVSYIPYFSLIITVYANKNFKEDWSKTGEALFELFWRSFLINSFANPIIYGFMDKKFRVECKALLYRVINRG</sequence>
<evidence type="ECO:0000256" key="5">
    <source>
        <dbReference type="ARBA" id="ARBA00023136"/>
    </source>
</evidence>
<comment type="subcellular location">
    <subcellularLocation>
        <location evidence="1">Membrane</location>
        <topology evidence="1">Multi-pass membrane protein</topology>
    </subcellularLocation>
</comment>
<keyword evidence="3 9" id="KW-1133">Transmembrane helix</keyword>
<dbReference type="Proteomes" id="UP001634394">
    <property type="component" value="Unassembled WGS sequence"/>
</dbReference>
<organism evidence="11 12">
    <name type="scientific">Sinanodonta woodiana</name>
    <name type="common">Chinese pond mussel</name>
    <name type="synonym">Anodonta woodiana</name>
    <dbReference type="NCBI Taxonomy" id="1069815"/>
    <lineage>
        <taxon>Eukaryota</taxon>
        <taxon>Metazoa</taxon>
        <taxon>Spiralia</taxon>
        <taxon>Lophotrochozoa</taxon>
        <taxon>Mollusca</taxon>
        <taxon>Bivalvia</taxon>
        <taxon>Autobranchia</taxon>
        <taxon>Heteroconchia</taxon>
        <taxon>Palaeoheterodonta</taxon>
        <taxon>Unionida</taxon>
        <taxon>Unionoidea</taxon>
        <taxon>Unionidae</taxon>
        <taxon>Unioninae</taxon>
        <taxon>Sinanodonta</taxon>
    </lineage>
</organism>
<keyword evidence="5 9" id="KW-0472">Membrane</keyword>
<dbReference type="Pfam" id="PF00001">
    <property type="entry name" value="7tm_1"/>
    <property type="match status" value="1"/>
</dbReference>
<dbReference type="EMBL" id="JBJQND010000004">
    <property type="protein sequence ID" value="KAL3880382.1"/>
    <property type="molecule type" value="Genomic_DNA"/>
</dbReference>
<feature type="domain" description="G-protein coupled receptors family 1 profile" evidence="10">
    <location>
        <begin position="41"/>
        <end position="336"/>
    </location>
</feature>
<comment type="caution">
    <text evidence="11">The sequence shown here is derived from an EMBL/GenBank/DDBJ whole genome shotgun (WGS) entry which is preliminary data.</text>
</comment>
<dbReference type="PRINTS" id="PR00237">
    <property type="entry name" value="GPCRRHODOPSN"/>
</dbReference>
<feature type="transmembrane region" description="Helical" evidence="9">
    <location>
        <begin position="101"/>
        <end position="119"/>
    </location>
</feature>
<evidence type="ECO:0000313" key="12">
    <source>
        <dbReference type="Proteomes" id="UP001634394"/>
    </source>
</evidence>
<evidence type="ECO:0000259" key="10">
    <source>
        <dbReference type="PROSITE" id="PS50262"/>
    </source>
</evidence>
<evidence type="ECO:0000256" key="2">
    <source>
        <dbReference type="ARBA" id="ARBA00022692"/>
    </source>
</evidence>
<feature type="transmembrane region" description="Helical" evidence="9">
    <location>
        <begin position="61"/>
        <end position="81"/>
    </location>
</feature>
<feature type="transmembrane region" description="Helical" evidence="9">
    <location>
        <begin position="320"/>
        <end position="339"/>
    </location>
</feature>
<feature type="transmembrane region" description="Helical" evidence="9">
    <location>
        <begin position="23"/>
        <end position="49"/>
    </location>
</feature>
<dbReference type="InterPro" id="IPR000276">
    <property type="entry name" value="GPCR_Rhodpsn"/>
</dbReference>
<dbReference type="GO" id="GO:0004930">
    <property type="term" value="F:G protein-coupled receptor activity"/>
    <property type="evidence" value="ECO:0007669"/>
    <property type="project" value="UniProtKB-KW"/>
</dbReference>
<dbReference type="CDD" id="cd00637">
    <property type="entry name" value="7tm_classA_rhodopsin-like"/>
    <property type="match status" value="1"/>
</dbReference>
<dbReference type="Gene3D" id="1.20.1070.10">
    <property type="entry name" value="Rhodopsin 7-helix transmembrane proteins"/>
    <property type="match status" value="1"/>
</dbReference>
<gene>
    <name evidence="11" type="ORF">ACJMK2_032626</name>
</gene>
<dbReference type="PANTHER" id="PTHR24238">
    <property type="entry name" value="G-PROTEIN COUPLED RECEPTOR"/>
    <property type="match status" value="1"/>
</dbReference>
<dbReference type="InterPro" id="IPR017452">
    <property type="entry name" value="GPCR_Rhodpsn_7TM"/>
</dbReference>
<reference evidence="11 12" key="1">
    <citation type="submission" date="2024-11" db="EMBL/GenBank/DDBJ databases">
        <title>Chromosome-level genome assembly of the freshwater bivalve Anodonta woodiana.</title>
        <authorList>
            <person name="Chen X."/>
        </authorList>
    </citation>
    <scope>NUCLEOTIDE SEQUENCE [LARGE SCALE GENOMIC DNA]</scope>
    <source>
        <strain evidence="11">MN2024</strain>
        <tissue evidence="11">Gills</tissue>
    </source>
</reference>
<keyword evidence="2 8" id="KW-0812">Transmembrane</keyword>
<feature type="transmembrane region" description="Helical" evidence="9">
    <location>
        <begin position="275"/>
        <end position="300"/>
    </location>
</feature>
<keyword evidence="6 8" id="KW-0675">Receptor</keyword>
<feature type="transmembrane region" description="Helical" evidence="9">
    <location>
        <begin position="195"/>
        <end position="215"/>
    </location>
</feature>
<dbReference type="SUPFAM" id="SSF81321">
    <property type="entry name" value="Family A G protein-coupled receptor-like"/>
    <property type="match status" value="1"/>
</dbReference>
<evidence type="ECO:0000256" key="4">
    <source>
        <dbReference type="ARBA" id="ARBA00023040"/>
    </source>
</evidence>
<evidence type="ECO:0000256" key="9">
    <source>
        <dbReference type="SAM" id="Phobius"/>
    </source>
</evidence>